<evidence type="ECO:0000256" key="1">
    <source>
        <dbReference type="SAM" id="SignalP"/>
    </source>
</evidence>
<organism evidence="3 4">
    <name type="scientific">Hydrocarboniphaga daqingensis</name>
    <dbReference type="NCBI Taxonomy" id="490188"/>
    <lineage>
        <taxon>Bacteria</taxon>
        <taxon>Pseudomonadati</taxon>
        <taxon>Pseudomonadota</taxon>
        <taxon>Gammaproteobacteria</taxon>
        <taxon>Nevskiales</taxon>
        <taxon>Nevskiaceae</taxon>
        <taxon>Hydrocarboniphaga</taxon>
    </lineage>
</organism>
<reference evidence="3 4" key="1">
    <citation type="submission" date="2016-11" db="EMBL/GenBank/DDBJ databases">
        <authorList>
            <person name="Jaros S."/>
            <person name="Januszkiewicz K."/>
            <person name="Wedrychowicz H."/>
        </authorList>
    </citation>
    <scope>NUCLEOTIDE SEQUENCE [LARGE SCALE GENOMIC DNA]</scope>
    <source>
        <strain evidence="3 4">CGMCC 1.7049</strain>
    </source>
</reference>
<dbReference type="OrthoDB" id="5555650at2"/>
<dbReference type="RefSeq" id="WP_084083061.1">
    <property type="nucleotide sequence ID" value="NZ_FQWZ01000001.1"/>
</dbReference>
<dbReference type="InterPro" id="IPR057708">
    <property type="entry name" value="DUF7948"/>
</dbReference>
<dbReference type="SUPFAM" id="SSF101898">
    <property type="entry name" value="NHL repeat"/>
    <property type="match status" value="1"/>
</dbReference>
<dbReference type="InterPro" id="IPR010620">
    <property type="entry name" value="SBBP_repeat"/>
</dbReference>
<accession>A0A1M5K1T2</accession>
<dbReference type="Pfam" id="PF25778">
    <property type="entry name" value="DUF7948"/>
    <property type="match status" value="1"/>
</dbReference>
<feature type="signal peptide" evidence="1">
    <location>
        <begin position="1"/>
        <end position="27"/>
    </location>
</feature>
<dbReference type="STRING" id="490188.SAMN04488068_0311"/>
<evidence type="ECO:0000259" key="2">
    <source>
        <dbReference type="Pfam" id="PF25778"/>
    </source>
</evidence>
<dbReference type="Pfam" id="PF06739">
    <property type="entry name" value="SBBP"/>
    <property type="match status" value="3"/>
</dbReference>
<feature type="chain" id="PRO_5013200443" evidence="1">
    <location>
        <begin position="28"/>
        <end position="786"/>
    </location>
</feature>
<evidence type="ECO:0000313" key="3">
    <source>
        <dbReference type="EMBL" id="SHG46500.1"/>
    </source>
</evidence>
<gene>
    <name evidence="3" type="ORF">SAMN04488068_0311</name>
</gene>
<keyword evidence="4" id="KW-1185">Reference proteome</keyword>
<evidence type="ECO:0000313" key="4">
    <source>
        <dbReference type="Proteomes" id="UP000199758"/>
    </source>
</evidence>
<dbReference type="PANTHER" id="PTHR35580:SF1">
    <property type="entry name" value="PHYTASE-LIKE DOMAIN-CONTAINING PROTEIN"/>
    <property type="match status" value="1"/>
</dbReference>
<sequence length="786" mass="82184">MDQYLSRACATVGWIVAGVALSFSASASNAPLQQFKQLPLNFEANTGQLDPSVAFAARGAGYALLLTADGPQLQLQYTQASDEKLAAGKLPPIQTTTLRTQLVGGNREAKISGESPIASTSHYLTGSSKANWHTDVPHYSRVRYSAVYPGIDLVYHGDQQQMEYDFVVAPHRDPSTIAMRFDGSAAAPRVDADGNLVIATAGGDLIQHKPVIYQLIDGQRRSIEGAYRVQGEQVGFSVGTYDRDRELVIDPLLGYKLYVPGINVLQATSIAVGADGSAYIGGYAPALPYVSQLPLLGGIAASVIKYEAFVAKLNPAGNTLLFTTFLGGSQDDEVTSIALDGSGNVVVAGYTRSNEFPLMNPVQATKGGYSDAFVAKIAADGKRLLYSTYLGGNSEDAATALTLDTQGNIVVAGNTSSENFPVAGASDAVFKGGQDLFVAKIAAVDGSLQYSGFIGGSSADDAAGITVDAAGNAYIVGSTSSRNYPTLNAFQTAIKPFVNWQNQSYYYPDAFLTKLNADGSALVYSTFLGGDVNDGATAVAVDAAGSAYVVGMTESGDFPVFNALRPTRNGFRDAFVTKFSPAGDTLVYSTHLGGSSSELITDIKLDAGNAAYLTGFTYSSNFPVASALQPFNGGGEDIFVTKLAANGRSLVFSTFVGAGGDEAGVRLALGSDGAVYVTGNTTSRNFPVKNPVQGGSFGAGDAYAFKLSSNAQTLMYSTYMGETNIYLNYSLTGYTGTSPEDPALNIAVPFRGLIGCTLRALPTDIIGDLSVLYKNRIPCGSGTPPP</sequence>
<dbReference type="InterPro" id="IPR052918">
    <property type="entry name" value="Motility_Chemotaxis_Reg"/>
</dbReference>
<proteinExistence type="predicted"/>
<name>A0A1M5K1T2_9GAMM</name>
<protein>
    <submittedName>
        <fullName evidence="3">Beta-propeller repeat-containing protein</fullName>
    </submittedName>
</protein>
<keyword evidence="1" id="KW-0732">Signal</keyword>
<dbReference type="PANTHER" id="PTHR35580">
    <property type="entry name" value="CELL SURFACE GLYCOPROTEIN (S-LAYER PROTEIN)-LIKE PROTEIN"/>
    <property type="match status" value="1"/>
</dbReference>
<dbReference type="AlphaFoldDB" id="A0A1M5K1T2"/>
<feature type="domain" description="DUF7948" evidence="2">
    <location>
        <begin position="42"/>
        <end position="251"/>
    </location>
</feature>
<dbReference type="EMBL" id="FQWZ01000001">
    <property type="protein sequence ID" value="SHG46500.1"/>
    <property type="molecule type" value="Genomic_DNA"/>
</dbReference>
<dbReference type="Proteomes" id="UP000199758">
    <property type="component" value="Unassembled WGS sequence"/>
</dbReference>